<evidence type="ECO:0000256" key="6">
    <source>
        <dbReference type="ARBA" id="ARBA00022692"/>
    </source>
</evidence>
<dbReference type="InterPro" id="IPR051045">
    <property type="entry name" value="TonB-dependent_transducer"/>
</dbReference>
<keyword evidence="6 10" id="KW-0812">Transmembrane</keyword>
<evidence type="ECO:0000256" key="5">
    <source>
        <dbReference type="ARBA" id="ARBA00022519"/>
    </source>
</evidence>
<dbReference type="GO" id="GO:0055085">
    <property type="term" value="P:transmembrane transport"/>
    <property type="evidence" value="ECO:0007669"/>
    <property type="project" value="InterPro"/>
</dbReference>
<organism evidence="13 14">
    <name type="scientific">Campylobacter californiensis</name>
    <dbReference type="NCBI Taxonomy" id="1032243"/>
    <lineage>
        <taxon>Bacteria</taxon>
        <taxon>Pseudomonadati</taxon>
        <taxon>Campylobacterota</taxon>
        <taxon>Epsilonproteobacteria</taxon>
        <taxon>Campylobacterales</taxon>
        <taxon>Campylobacteraceae</taxon>
        <taxon>Campylobacter</taxon>
    </lineage>
</organism>
<dbReference type="PROSITE" id="PS52015">
    <property type="entry name" value="TONB_CTD"/>
    <property type="match status" value="1"/>
</dbReference>
<dbReference type="EMBL" id="JADBHS010000005">
    <property type="protein sequence ID" value="MBE2986179.1"/>
    <property type="molecule type" value="Genomic_DNA"/>
</dbReference>
<protein>
    <submittedName>
        <fullName evidence="13">Energy transducer TonB</fullName>
    </submittedName>
</protein>
<accession>A0AAW3ZXI2</accession>
<evidence type="ECO:0000313" key="14">
    <source>
        <dbReference type="Proteomes" id="UP000650616"/>
    </source>
</evidence>
<evidence type="ECO:0000256" key="3">
    <source>
        <dbReference type="ARBA" id="ARBA00022448"/>
    </source>
</evidence>
<evidence type="ECO:0000313" key="15">
    <source>
        <dbReference type="Proteomes" id="UP001318760"/>
    </source>
</evidence>
<keyword evidence="4" id="KW-1003">Cell membrane</keyword>
<dbReference type="EMBL" id="LIWG01000003">
    <property type="protein sequence ID" value="MBE3607750.1"/>
    <property type="molecule type" value="Genomic_DNA"/>
</dbReference>
<evidence type="ECO:0000256" key="2">
    <source>
        <dbReference type="ARBA" id="ARBA00006555"/>
    </source>
</evidence>
<sequence length="259" mass="28587">MQSQLSLNKFSNFSGFTVSALVHAFFVVFLLHHPFEQIKPAENKSIKINLHSFNVPTSTVEISSAPQIAPEVMIPEPTPPAPVLPPKEAEKPKPIQPIKEIKPQPKKMERKKVEKKIEKPKEIAPLQPTLTQNTPPANVANPNNLPTTNAVQAAAPIAKIAELNLSNSAGSEEFKKIVDAIVKNQRYPKNAKKMRQQGVAEVKFLIRKNGSVDEIKIAKSSGYASLDEGAINNVKRASKDFPMLGADYYINIPISFRLL</sequence>
<dbReference type="GO" id="GO:0098797">
    <property type="term" value="C:plasma membrane protein complex"/>
    <property type="evidence" value="ECO:0007669"/>
    <property type="project" value="TreeGrafter"/>
</dbReference>
<dbReference type="SUPFAM" id="SSF74653">
    <property type="entry name" value="TolA/TonB C-terminal domain"/>
    <property type="match status" value="1"/>
</dbReference>
<reference evidence="13 14" key="1">
    <citation type="submission" date="2015-08" db="EMBL/GenBank/DDBJ databases">
        <title>Comparative genomics of the Campylobacter concisus group.</title>
        <authorList>
            <person name="Yee E."/>
            <person name="Chapman M.H."/>
            <person name="Huynh S."/>
            <person name="Bono J.L."/>
            <person name="On S.L."/>
            <person name="St Leger J."/>
            <person name="Foster G."/>
            <person name="Parker C.T."/>
            <person name="Miller W.G."/>
        </authorList>
    </citation>
    <scope>NUCLEOTIDE SEQUENCE [LARGE SCALE GENOMIC DNA]</scope>
    <source>
        <strain evidence="13 14">RM9337</strain>
    </source>
</reference>
<keyword evidence="14" id="KW-1185">Reference proteome</keyword>
<dbReference type="Pfam" id="PF03544">
    <property type="entry name" value="TonB_C"/>
    <property type="match status" value="1"/>
</dbReference>
<dbReference type="InterPro" id="IPR006260">
    <property type="entry name" value="TonB/TolA_C"/>
</dbReference>
<feature type="domain" description="TonB C-terminal" evidence="11">
    <location>
        <begin position="172"/>
        <end position="259"/>
    </location>
</feature>
<evidence type="ECO:0000256" key="8">
    <source>
        <dbReference type="ARBA" id="ARBA00022989"/>
    </source>
</evidence>
<dbReference type="PANTHER" id="PTHR33446">
    <property type="entry name" value="PROTEIN TONB-RELATED"/>
    <property type="match status" value="1"/>
</dbReference>
<evidence type="ECO:0000256" key="4">
    <source>
        <dbReference type="ARBA" id="ARBA00022475"/>
    </source>
</evidence>
<dbReference type="PANTHER" id="PTHR33446:SF2">
    <property type="entry name" value="PROTEIN TONB"/>
    <property type="match status" value="1"/>
</dbReference>
<evidence type="ECO:0000256" key="7">
    <source>
        <dbReference type="ARBA" id="ARBA00022927"/>
    </source>
</evidence>
<dbReference type="GO" id="GO:0030288">
    <property type="term" value="C:outer membrane-bounded periplasmic space"/>
    <property type="evidence" value="ECO:0007669"/>
    <property type="project" value="InterPro"/>
</dbReference>
<evidence type="ECO:0000256" key="9">
    <source>
        <dbReference type="ARBA" id="ARBA00023136"/>
    </source>
</evidence>
<dbReference type="InterPro" id="IPR003538">
    <property type="entry name" value="TonB"/>
</dbReference>
<comment type="subcellular location">
    <subcellularLocation>
        <location evidence="1">Cell inner membrane</location>
        <topology evidence="1">Single-pass membrane protein</topology>
        <orientation evidence="1">Periplasmic side</orientation>
    </subcellularLocation>
</comment>
<dbReference type="GO" id="GO:0015031">
    <property type="term" value="P:protein transport"/>
    <property type="evidence" value="ECO:0007669"/>
    <property type="project" value="UniProtKB-KW"/>
</dbReference>
<evidence type="ECO:0000313" key="12">
    <source>
        <dbReference type="EMBL" id="MBE2986179.1"/>
    </source>
</evidence>
<keyword evidence="9 10" id="KW-0472">Membrane</keyword>
<dbReference type="AlphaFoldDB" id="A0AAW3ZXI2"/>
<dbReference type="GO" id="GO:0015891">
    <property type="term" value="P:siderophore transport"/>
    <property type="evidence" value="ECO:0007669"/>
    <property type="project" value="InterPro"/>
</dbReference>
<proteinExistence type="inferred from homology"/>
<comment type="caution">
    <text evidence="13">The sequence shown here is derived from an EMBL/GenBank/DDBJ whole genome shotgun (WGS) entry which is preliminary data.</text>
</comment>
<keyword evidence="7" id="KW-0653">Protein transport</keyword>
<keyword evidence="8 10" id="KW-1133">Transmembrane helix</keyword>
<dbReference type="GO" id="GO:0031992">
    <property type="term" value="F:energy transducer activity"/>
    <property type="evidence" value="ECO:0007669"/>
    <property type="project" value="InterPro"/>
</dbReference>
<dbReference type="Gene3D" id="3.30.1150.10">
    <property type="match status" value="1"/>
</dbReference>
<dbReference type="InterPro" id="IPR037682">
    <property type="entry name" value="TonB_C"/>
</dbReference>
<dbReference type="NCBIfam" id="TIGR01352">
    <property type="entry name" value="tonB_Cterm"/>
    <property type="match status" value="1"/>
</dbReference>
<evidence type="ECO:0000256" key="10">
    <source>
        <dbReference type="SAM" id="Phobius"/>
    </source>
</evidence>
<comment type="similarity">
    <text evidence="2">Belongs to the TonB family.</text>
</comment>
<name>A0AAW3ZXI2_9BACT</name>
<dbReference type="Proteomes" id="UP000650616">
    <property type="component" value="Unassembled WGS sequence"/>
</dbReference>
<dbReference type="PRINTS" id="PR01374">
    <property type="entry name" value="TONBPROTEIN"/>
</dbReference>
<evidence type="ECO:0000259" key="11">
    <source>
        <dbReference type="PROSITE" id="PS52015"/>
    </source>
</evidence>
<keyword evidence="5" id="KW-0997">Cell inner membrane</keyword>
<evidence type="ECO:0000313" key="13">
    <source>
        <dbReference type="EMBL" id="MBE3607750.1"/>
    </source>
</evidence>
<gene>
    <name evidence="12" type="ORF">CCAL12919_03405</name>
    <name evidence="13" type="ORF">CCAL9337_03280</name>
</gene>
<evidence type="ECO:0000256" key="1">
    <source>
        <dbReference type="ARBA" id="ARBA00004383"/>
    </source>
</evidence>
<feature type="transmembrane region" description="Helical" evidence="10">
    <location>
        <begin position="12"/>
        <end position="31"/>
    </location>
</feature>
<dbReference type="Proteomes" id="UP001318760">
    <property type="component" value="Unassembled WGS sequence"/>
</dbReference>
<reference evidence="12 15" key="2">
    <citation type="submission" date="2020-10" db="EMBL/GenBank/DDBJ databases">
        <title>Campylobacter californiensis sp. nov. isolated from cattle and feral swine in California.</title>
        <authorList>
            <person name="Miller W.G."/>
        </authorList>
    </citation>
    <scope>NUCLEOTIDE SEQUENCE [LARGE SCALE GENOMIC DNA]</scope>
    <source>
        <strain evidence="12 15">RM12919</strain>
    </source>
</reference>
<keyword evidence="3" id="KW-0813">Transport</keyword>